<organism evidence="9 10">
    <name type="scientific">Edhazardia aedis (strain USNM 41457)</name>
    <name type="common">Microsporidian parasite</name>
    <dbReference type="NCBI Taxonomy" id="1003232"/>
    <lineage>
        <taxon>Eukaryota</taxon>
        <taxon>Fungi</taxon>
        <taxon>Fungi incertae sedis</taxon>
        <taxon>Microsporidia</taxon>
        <taxon>Edhazardia</taxon>
    </lineage>
</organism>
<dbReference type="InterPro" id="IPR027417">
    <property type="entry name" value="P-loop_NTPase"/>
</dbReference>
<dbReference type="InParanoid" id="J9D2J9"/>
<proteinExistence type="inferred from homology"/>
<reference evidence="10" key="2">
    <citation type="submission" date="2015-07" db="EMBL/GenBank/DDBJ databases">
        <title>Contrasting host-pathogen interactions and genome evolution in two generalist and specialist microsporidian pathogens of mosquitoes.</title>
        <authorList>
            <consortium name="The Broad Institute Genomics Platform"/>
            <consortium name="The Broad Institute Genome Sequencing Center for Infectious Disease"/>
            <person name="Cuomo C.A."/>
            <person name="Sanscrainte N.D."/>
            <person name="Goldberg J.M."/>
            <person name="Heiman D."/>
            <person name="Young S."/>
            <person name="Zeng Q."/>
            <person name="Becnel J.J."/>
            <person name="Birren B.W."/>
        </authorList>
    </citation>
    <scope>NUCLEOTIDE SEQUENCE [LARGE SCALE GENOMIC DNA]</scope>
    <source>
        <strain evidence="10">USNM 41457</strain>
    </source>
</reference>
<dbReference type="GO" id="GO:0005737">
    <property type="term" value="C:cytoplasm"/>
    <property type="evidence" value="ECO:0007669"/>
    <property type="project" value="UniProtKB-SubCell"/>
</dbReference>
<keyword evidence="6" id="KW-0963">Cytoplasm</keyword>
<dbReference type="OrthoDB" id="289162at2759"/>
<dbReference type="UniPathway" id="UPA00988"/>
<comment type="pathway">
    <text evidence="3">tRNA modification; 5-methoxycarbonylmethyl-2-thiouridine-tRNA biosynthesis.</text>
</comment>
<comment type="similarity">
    <text evidence="4">Belongs to the ELP4 family.</text>
</comment>
<dbReference type="InterPro" id="IPR008728">
    <property type="entry name" value="Elongator_complex_protein_4"/>
</dbReference>
<dbReference type="GO" id="GO:0002098">
    <property type="term" value="P:tRNA wobble uridine modification"/>
    <property type="evidence" value="ECO:0007669"/>
    <property type="project" value="InterPro"/>
</dbReference>
<dbReference type="PANTHER" id="PTHR12896">
    <property type="entry name" value="PAX6 NEIGHBOR PROTEIN PAXNEB"/>
    <property type="match status" value="1"/>
</dbReference>
<dbReference type="Pfam" id="PF05625">
    <property type="entry name" value="PAXNEB"/>
    <property type="match status" value="1"/>
</dbReference>
<gene>
    <name evidence="9" type="ORF">EDEG_03699</name>
</gene>
<protein>
    <recommendedName>
        <fullName evidence="5">Elongator complex protein 4</fullName>
    </recommendedName>
</protein>
<sequence>MSYFMKNTKFKRNLNIKPQISFGIPFLDSKIAQKPYGSLVLLQEDAYSHTAQIFLKIFLAHNIHLTENVKIFALVNGDKSLKIPTKCAKNIGNAEVEDKLLIAWRYKGLSLEVEEPNYDLNKTIDIRDTKCSFENNISYDDAVQLMEKADEKSVFVIFSLFSPYWNDIIAGVSNKISSDSSENKLSWEKNVTEIIDKLNRNIQNKSSLKSKYERHNLQDKNNLSKNKKNAELVETVDKVEFFDNVDDNKNNMMKLMKNEIIFLYKMKGIVKRKNHFVITSVPTNLIDDLSIDLCFDVILKFESFPFTGYLPNYNGIVIVKKYFSLNKIVEMNEKTDRYGVVVKRTGLFVEDISIPPEDEVQGSGCSNLGLF</sequence>
<name>J9D2J9_EDHAE</name>
<evidence type="ECO:0000256" key="6">
    <source>
        <dbReference type="ARBA" id="ARBA00022490"/>
    </source>
</evidence>
<dbReference type="GO" id="GO:0008023">
    <property type="term" value="C:transcription elongation factor complex"/>
    <property type="evidence" value="ECO:0007669"/>
    <property type="project" value="TreeGrafter"/>
</dbReference>
<keyword evidence="8" id="KW-0539">Nucleus</keyword>
<dbReference type="AlphaFoldDB" id="J9D2J9"/>
<comment type="caution">
    <text evidence="9">The sequence shown here is derived from an EMBL/GenBank/DDBJ whole genome shotgun (WGS) entry which is preliminary data.</text>
</comment>
<dbReference type="EMBL" id="AFBI03000112">
    <property type="protein sequence ID" value="EJW01809.1"/>
    <property type="molecule type" value="Genomic_DNA"/>
</dbReference>
<dbReference type="GO" id="GO:0033588">
    <property type="term" value="C:elongator holoenzyme complex"/>
    <property type="evidence" value="ECO:0007669"/>
    <property type="project" value="InterPro"/>
</dbReference>
<evidence type="ECO:0000256" key="1">
    <source>
        <dbReference type="ARBA" id="ARBA00004123"/>
    </source>
</evidence>
<evidence type="ECO:0000313" key="10">
    <source>
        <dbReference type="Proteomes" id="UP000003163"/>
    </source>
</evidence>
<accession>J9D2J9</accession>
<evidence type="ECO:0000256" key="4">
    <source>
        <dbReference type="ARBA" id="ARBA00007573"/>
    </source>
</evidence>
<reference evidence="9 10" key="1">
    <citation type="submission" date="2011-08" db="EMBL/GenBank/DDBJ databases">
        <authorList>
            <person name="Liu Z.J."/>
            <person name="Shi F.L."/>
            <person name="Lu J.Q."/>
            <person name="Li M."/>
            <person name="Wang Z.L."/>
        </authorList>
    </citation>
    <scope>NUCLEOTIDE SEQUENCE [LARGE SCALE GENOMIC DNA]</scope>
    <source>
        <strain evidence="9 10">USNM 41457</strain>
    </source>
</reference>
<evidence type="ECO:0000256" key="7">
    <source>
        <dbReference type="ARBA" id="ARBA00022694"/>
    </source>
</evidence>
<dbReference type="Proteomes" id="UP000003163">
    <property type="component" value="Unassembled WGS sequence"/>
</dbReference>
<keyword evidence="7" id="KW-0819">tRNA processing</keyword>
<dbReference type="Gene3D" id="3.40.50.300">
    <property type="entry name" value="P-loop containing nucleotide triphosphate hydrolases"/>
    <property type="match status" value="1"/>
</dbReference>
<evidence type="ECO:0000256" key="8">
    <source>
        <dbReference type="ARBA" id="ARBA00023242"/>
    </source>
</evidence>
<evidence type="ECO:0000256" key="5">
    <source>
        <dbReference type="ARBA" id="ARBA00020265"/>
    </source>
</evidence>
<evidence type="ECO:0000313" key="9">
    <source>
        <dbReference type="EMBL" id="EJW01809.1"/>
    </source>
</evidence>
<evidence type="ECO:0000256" key="3">
    <source>
        <dbReference type="ARBA" id="ARBA00005043"/>
    </source>
</evidence>
<comment type="subcellular location">
    <subcellularLocation>
        <location evidence="2">Cytoplasm</location>
    </subcellularLocation>
    <subcellularLocation>
        <location evidence="1">Nucleus</location>
    </subcellularLocation>
</comment>
<dbReference type="HOGENOM" id="CLU_746020_0_0_1"/>
<dbReference type="PANTHER" id="PTHR12896:SF1">
    <property type="entry name" value="ELONGATOR COMPLEX PROTEIN 4"/>
    <property type="match status" value="1"/>
</dbReference>
<keyword evidence="10" id="KW-1185">Reference proteome</keyword>
<dbReference type="VEuPathDB" id="MicrosporidiaDB:EDEG_03699"/>
<evidence type="ECO:0000256" key="2">
    <source>
        <dbReference type="ARBA" id="ARBA00004496"/>
    </source>
</evidence>